<dbReference type="Pfam" id="PF04346">
    <property type="entry name" value="EutH"/>
    <property type="match status" value="1"/>
</dbReference>
<dbReference type="GO" id="GO:0005886">
    <property type="term" value="C:plasma membrane"/>
    <property type="evidence" value="ECO:0007669"/>
    <property type="project" value="TreeGrafter"/>
</dbReference>
<feature type="transmembrane region" description="Helical" evidence="1">
    <location>
        <begin position="123"/>
        <end position="145"/>
    </location>
</feature>
<evidence type="ECO:0000313" key="3">
    <source>
        <dbReference type="Proteomes" id="UP000254429"/>
    </source>
</evidence>
<keyword evidence="1" id="KW-0472">Membrane</keyword>
<name>A0A377DNT6_ECOLX</name>
<protein>
    <submittedName>
        <fullName evidence="2">Putative ethanolamine transporter</fullName>
    </submittedName>
</protein>
<organism evidence="2 3">
    <name type="scientific">Escherichia coli</name>
    <dbReference type="NCBI Taxonomy" id="562"/>
    <lineage>
        <taxon>Bacteria</taxon>
        <taxon>Pseudomonadati</taxon>
        <taxon>Pseudomonadota</taxon>
        <taxon>Gammaproteobacteria</taxon>
        <taxon>Enterobacterales</taxon>
        <taxon>Enterobacteriaceae</taxon>
        <taxon>Escherichia</taxon>
    </lineage>
</organism>
<dbReference type="InterPro" id="IPR007441">
    <property type="entry name" value="EutH"/>
</dbReference>
<dbReference type="AlphaFoldDB" id="A0A377DNT6"/>
<gene>
    <name evidence="2" type="primary">eutH_2</name>
    <name evidence="2" type="ORF">NCTC8500_01558</name>
</gene>
<dbReference type="EMBL" id="UGFG01000001">
    <property type="protein sequence ID" value="STM37806.1"/>
    <property type="molecule type" value="Genomic_DNA"/>
</dbReference>
<evidence type="ECO:0000313" key="2">
    <source>
        <dbReference type="EMBL" id="STM37806.1"/>
    </source>
</evidence>
<dbReference type="PANTHER" id="PTHR40089">
    <property type="entry name" value="ETHANOLAMINE UTILIZATION PROTEIN EUTH"/>
    <property type="match status" value="1"/>
</dbReference>
<dbReference type="GO" id="GO:0034228">
    <property type="term" value="F:ethanolamine transmembrane transporter activity"/>
    <property type="evidence" value="ECO:0007669"/>
    <property type="project" value="InterPro"/>
</dbReference>
<dbReference type="Proteomes" id="UP000254429">
    <property type="component" value="Unassembled WGS sequence"/>
</dbReference>
<dbReference type="PANTHER" id="PTHR40089:SF1">
    <property type="entry name" value="ETHANOLAMINE PERMEASE EUTH-RELATED"/>
    <property type="match status" value="1"/>
</dbReference>
<feature type="transmembrane region" description="Helical" evidence="1">
    <location>
        <begin position="12"/>
        <end position="34"/>
    </location>
</feature>
<reference evidence="2 3" key="1">
    <citation type="submission" date="2018-06" db="EMBL/GenBank/DDBJ databases">
        <authorList>
            <consortium name="Pathogen Informatics"/>
            <person name="Doyle S."/>
        </authorList>
    </citation>
    <scope>NUCLEOTIDE SEQUENCE [LARGE SCALE GENOMIC DNA]</scope>
    <source>
        <strain evidence="2 3">NCTC8500</strain>
    </source>
</reference>
<keyword evidence="1" id="KW-0812">Transmembrane</keyword>
<feature type="transmembrane region" description="Helical" evidence="1">
    <location>
        <begin position="151"/>
        <end position="173"/>
    </location>
</feature>
<proteinExistence type="predicted"/>
<accession>A0A377DNT6</accession>
<feature type="transmembrane region" description="Helical" evidence="1">
    <location>
        <begin position="54"/>
        <end position="75"/>
    </location>
</feature>
<evidence type="ECO:0000256" key="1">
    <source>
        <dbReference type="SAM" id="Phobius"/>
    </source>
</evidence>
<keyword evidence="1" id="KW-1133">Transmembrane helix</keyword>
<sequence length="189" mass="19938">MINGFQIFAKFLVALITLGLAAAVVKFLLGWELIPGLDPIFMAPGDKPGEVMRAIEVIGSISCVLLGAYPMVLLLTRWFEKPLMSVGKVLNMNNIAAAGMVATLANNIPMFGMMKQMDTRGKVINCAFAVSAAFALGDHLGFAAANMNAMIFPMIVGKLIGGVTAIGVAMMLVPKEDATATKTEAEAQS</sequence>